<comment type="caution">
    <text evidence="1">The sequence shown here is derived from an EMBL/GenBank/DDBJ whole genome shotgun (WGS) entry which is preliminary data.</text>
</comment>
<accession>A0A0V1AKJ5</accession>
<protein>
    <submittedName>
        <fullName evidence="1">Uncharacterized protein</fullName>
    </submittedName>
</protein>
<dbReference type="Proteomes" id="UP000054776">
    <property type="component" value="Unassembled WGS sequence"/>
</dbReference>
<reference evidence="1 2" key="1">
    <citation type="submission" date="2015-01" db="EMBL/GenBank/DDBJ databases">
        <title>Evolution of Trichinella species and genotypes.</title>
        <authorList>
            <person name="Korhonen P.K."/>
            <person name="Edoardo P."/>
            <person name="Giuseppe L.R."/>
            <person name="Gasser R.B."/>
        </authorList>
    </citation>
    <scope>NUCLEOTIDE SEQUENCE [LARGE SCALE GENOMIC DNA]</scope>
    <source>
        <strain evidence="1">ISS3</strain>
    </source>
</reference>
<sequence>MKTDKDTNKNRNHAYPLNRERLTVVTWDKS</sequence>
<proteinExistence type="predicted"/>
<keyword evidence="2" id="KW-1185">Reference proteome</keyword>
<evidence type="ECO:0000313" key="1">
    <source>
        <dbReference type="EMBL" id="KRY25082.1"/>
    </source>
</evidence>
<dbReference type="InParanoid" id="A0A0V1AKJ5"/>
<dbReference type="EMBL" id="JYDH01001196">
    <property type="protein sequence ID" value="KRY25082.1"/>
    <property type="molecule type" value="Genomic_DNA"/>
</dbReference>
<name>A0A0V1AKJ5_TRISP</name>
<evidence type="ECO:0000313" key="2">
    <source>
        <dbReference type="Proteomes" id="UP000054776"/>
    </source>
</evidence>
<organism evidence="1 2">
    <name type="scientific">Trichinella spiralis</name>
    <name type="common">Trichina worm</name>
    <dbReference type="NCBI Taxonomy" id="6334"/>
    <lineage>
        <taxon>Eukaryota</taxon>
        <taxon>Metazoa</taxon>
        <taxon>Ecdysozoa</taxon>
        <taxon>Nematoda</taxon>
        <taxon>Enoplea</taxon>
        <taxon>Dorylaimia</taxon>
        <taxon>Trichinellida</taxon>
        <taxon>Trichinellidae</taxon>
        <taxon>Trichinella</taxon>
    </lineage>
</organism>
<gene>
    <name evidence="1" type="ORF">T01_7255</name>
</gene>
<dbReference type="AlphaFoldDB" id="A0A0V1AKJ5"/>